<protein>
    <submittedName>
        <fullName evidence="3">C-type lectin domain family 4 member E-like</fullName>
    </submittedName>
</protein>
<dbReference type="InterPro" id="IPR050801">
    <property type="entry name" value="Ca-Dep_Lectins_ImmuneDev"/>
</dbReference>
<reference evidence="3" key="1">
    <citation type="submission" date="2025-08" db="UniProtKB">
        <authorList>
            <consortium name="RefSeq"/>
        </authorList>
    </citation>
    <scope>IDENTIFICATION</scope>
    <source>
        <tissue evidence="3">Whole organism</tissue>
    </source>
</reference>
<evidence type="ECO:0000259" key="1">
    <source>
        <dbReference type="PROSITE" id="PS50041"/>
    </source>
</evidence>
<dbReference type="SUPFAM" id="SSF56436">
    <property type="entry name" value="C-type lectin-like"/>
    <property type="match status" value="1"/>
</dbReference>
<dbReference type="AlphaFoldDB" id="A0A979FMU4"/>
<dbReference type="PROSITE" id="PS50041">
    <property type="entry name" value="C_TYPE_LECTIN_2"/>
    <property type="match status" value="1"/>
</dbReference>
<dbReference type="GeneID" id="125178344"/>
<dbReference type="PANTHER" id="PTHR22801">
    <property type="entry name" value="LITHOSTATHINE"/>
    <property type="match status" value="1"/>
</dbReference>
<dbReference type="Pfam" id="PF00059">
    <property type="entry name" value="Lectin_C"/>
    <property type="match status" value="1"/>
</dbReference>
<dbReference type="PANTHER" id="PTHR22801:SF63">
    <property type="entry name" value="C-TYPE LECTIN DOMAIN-CONTAINING PROTEIN"/>
    <property type="match status" value="1"/>
</dbReference>
<dbReference type="KEGG" id="hazt:125178344"/>
<dbReference type="RefSeq" id="XP_047737826.1">
    <property type="nucleotide sequence ID" value="XM_047881870.1"/>
</dbReference>
<feature type="domain" description="C-type lectin" evidence="1">
    <location>
        <begin position="17"/>
        <end position="119"/>
    </location>
</feature>
<sequence>MDLHLTPGLCVNPFVLVGTQCVHLLPTSVSWKNARTQCGRDGGDLIVLDDCEQYHKVYLYLAEESGIANTGFWIGGSDEAVEGQWYWIDGSPMVMGLPFWGNAATGKNPTSLEWRTAWS</sequence>
<dbReference type="InterPro" id="IPR001304">
    <property type="entry name" value="C-type_lectin-like"/>
</dbReference>
<gene>
    <name evidence="3" type="primary">LOC125178344</name>
</gene>
<dbReference type="InterPro" id="IPR016187">
    <property type="entry name" value="CTDL_fold"/>
</dbReference>
<evidence type="ECO:0000313" key="2">
    <source>
        <dbReference type="Proteomes" id="UP000694843"/>
    </source>
</evidence>
<proteinExistence type="predicted"/>
<dbReference type="Gene3D" id="3.10.100.10">
    <property type="entry name" value="Mannose-Binding Protein A, subunit A"/>
    <property type="match status" value="1"/>
</dbReference>
<dbReference type="OrthoDB" id="2142683at2759"/>
<name>A0A979FMU4_HYAAZ</name>
<dbReference type="Proteomes" id="UP000694843">
    <property type="component" value="Unplaced"/>
</dbReference>
<dbReference type="CDD" id="cd00037">
    <property type="entry name" value="CLECT"/>
    <property type="match status" value="1"/>
</dbReference>
<evidence type="ECO:0000313" key="3">
    <source>
        <dbReference type="RefSeq" id="XP_047737826.1"/>
    </source>
</evidence>
<keyword evidence="2" id="KW-1185">Reference proteome</keyword>
<dbReference type="InterPro" id="IPR016186">
    <property type="entry name" value="C-type_lectin-like/link_sf"/>
</dbReference>
<organism evidence="2 3">
    <name type="scientific">Hyalella azteca</name>
    <name type="common">Amphipod</name>
    <dbReference type="NCBI Taxonomy" id="294128"/>
    <lineage>
        <taxon>Eukaryota</taxon>
        <taxon>Metazoa</taxon>
        <taxon>Ecdysozoa</taxon>
        <taxon>Arthropoda</taxon>
        <taxon>Crustacea</taxon>
        <taxon>Multicrustacea</taxon>
        <taxon>Malacostraca</taxon>
        <taxon>Eumalacostraca</taxon>
        <taxon>Peracarida</taxon>
        <taxon>Amphipoda</taxon>
        <taxon>Senticaudata</taxon>
        <taxon>Talitrida</taxon>
        <taxon>Talitroidea</taxon>
        <taxon>Hyalellidae</taxon>
        <taxon>Hyalella</taxon>
    </lineage>
</organism>
<accession>A0A979FMU4</accession>